<dbReference type="Proteomes" id="UP001363151">
    <property type="component" value="Unassembled WGS sequence"/>
</dbReference>
<evidence type="ECO:0000313" key="3">
    <source>
        <dbReference type="EMBL" id="KAK7231822.1"/>
    </source>
</evidence>
<sequence length="435" mass="45738">MLRVVAGLLLLGRAAGGDVAVALGEAPGTRGQYFQNELQGVVDFLADYYNTSFSLTFHGPRAVYTAVAGVEDRVSGRLLAREDLIPLGSATKPFTAAGVLRLAERSALGLGDRVAPYVDPWLRRDLGRTFVELYGAGAANVTILELLKMRGGLQDYDDARYQNKTFRGEEYVPTAVVGDAPHDLHCAPGACGVYSSVGYLLLGLAAATAVNLSDWRALDQGALAFGGEPGPGLVFPVRGACADVPGVVHQYATRVGNGTYGWFDVIGDSCLNAWTAGNVAATTRDLARFWHRLFDGTLLSASSLAAMTSFEPLTWGWFPGLEYGAGLMAQAWAAANGTYSLPVLGHGGEDYGSETALNGYVAALNASVVLASTSYDGANCSLSLAENAYAKDFAACFAYDRILHAINPAFPRLRCKPADALADAAPGRCLGTLGS</sequence>
<gene>
    <name evidence="3" type="ORF">SO694_00082045</name>
</gene>
<dbReference type="InterPro" id="IPR012338">
    <property type="entry name" value="Beta-lactam/transpept-like"/>
</dbReference>
<dbReference type="PANTHER" id="PTHR46825">
    <property type="entry name" value="D-ALANYL-D-ALANINE-CARBOXYPEPTIDASE/ENDOPEPTIDASE AMPH"/>
    <property type="match status" value="1"/>
</dbReference>
<dbReference type="InterPro" id="IPR050491">
    <property type="entry name" value="AmpC-like"/>
</dbReference>
<reference evidence="3 4" key="1">
    <citation type="submission" date="2024-03" db="EMBL/GenBank/DDBJ databases">
        <title>Aureococcus anophagefferens CCMP1851 and Kratosvirus quantuckense: Draft genome of a second virus-susceptible host strain in the model system.</title>
        <authorList>
            <person name="Chase E."/>
            <person name="Truchon A.R."/>
            <person name="Schepens W."/>
            <person name="Wilhelm S.W."/>
        </authorList>
    </citation>
    <scope>NUCLEOTIDE SEQUENCE [LARGE SCALE GENOMIC DNA]</scope>
    <source>
        <strain evidence="3 4">CCMP1851</strain>
    </source>
</reference>
<dbReference type="InterPro" id="IPR001466">
    <property type="entry name" value="Beta-lactam-related"/>
</dbReference>
<proteinExistence type="predicted"/>
<protein>
    <submittedName>
        <fullName evidence="3">Beta-lactamase</fullName>
    </submittedName>
</protein>
<dbReference type="Gene3D" id="3.40.710.10">
    <property type="entry name" value="DD-peptidase/beta-lactamase superfamily"/>
    <property type="match status" value="2"/>
</dbReference>
<evidence type="ECO:0000259" key="2">
    <source>
        <dbReference type="Pfam" id="PF00144"/>
    </source>
</evidence>
<evidence type="ECO:0000313" key="4">
    <source>
        <dbReference type="Proteomes" id="UP001363151"/>
    </source>
</evidence>
<feature type="chain" id="PRO_5046733425" evidence="1">
    <location>
        <begin position="17"/>
        <end position="435"/>
    </location>
</feature>
<evidence type="ECO:0000256" key="1">
    <source>
        <dbReference type="SAM" id="SignalP"/>
    </source>
</evidence>
<dbReference type="SUPFAM" id="SSF56601">
    <property type="entry name" value="beta-lactamase/transpeptidase-like"/>
    <property type="match status" value="1"/>
</dbReference>
<organism evidence="3 4">
    <name type="scientific">Aureococcus anophagefferens</name>
    <name type="common">Harmful bloom alga</name>
    <dbReference type="NCBI Taxonomy" id="44056"/>
    <lineage>
        <taxon>Eukaryota</taxon>
        <taxon>Sar</taxon>
        <taxon>Stramenopiles</taxon>
        <taxon>Ochrophyta</taxon>
        <taxon>Pelagophyceae</taxon>
        <taxon>Pelagomonadales</taxon>
        <taxon>Pelagomonadaceae</taxon>
        <taxon>Aureococcus</taxon>
    </lineage>
</organism>
<comment type="caution">
    <text evidence="3">The sequence shown here is derived from an EMBL/GenBank/DDBJ whole genome shotgun (WGS) entry which is preliminary data.</text>
</comment>
<dbReference type="PANTHER" id="PTHR46825:SF9">
    <property type="entry name" value="BETA-LACTAMASE-RELATED DOMAIN-CONTAINING PROTEIN"/>
    <property type="match status" value="1"/>
</dbReference>
<keyword evidence="1" id="KW-0732">Signal</keyword>
<feature type="signal peptide" evidence="1">
    <location>
        <begin position="1"/>
        <end position="16"/>
    </location>
</feature>
<dbReference type="EMBL" id="JBBJCI010000373">
    <property type="protein sequence ID" value="KAK7231822.1"/>
    <property type="molecule type" value="Genomic_DNA"/>
</dbReference>
<keyword evidence="4" id="KW-1185">Reference proteome</keyword>
<feature type="domain" description="Beta-lactamase-related" evidence="2">
    <location>
        <begin position="58"/>
        <end position="356"/>
    </location>
</feature>
<accession>A0ABR1FJ34</accession>
<name>A0ABR1FJ34_AURAN</name>
<dbReference type="Pfam" id="PF00144">
    <property type="entry name" value="Beta-lactamase"/>
    <property type="match status" value="1"/>
</dbReference>